<protein>
    <recommendedName>
        <fullName evidence="3">Phytoene synthase</fullName>
    </recommendedName>
</protein>
<dbReference type="EMBL" id="CP000248">
    <property type="protein sequence ID" value="ABD26353.1"/>
    <property type="molecule type" value="Genomic_DNA"/>
</dbReference>
<evidence type="ECO:0000313" key="2">
    <source>
        <dbReference type="Proteomes" id="UP000009134"/>
    </source>
</evidence>
<dbReference type="Proteomes" id="UP000009134">
    <property type="component" value="Chromosome"/>
</dbReference>
<keyword evidence="2" id="KW-1185">Reference proteome</keyword>
<dbReference type="AlphaFoldDB" id="Q2G720"/>
<name>Q2G720_NOVAD</name>
<proteinExistence type="predicted"/>
<gene>
    <name evidence="1" type="ordered locus">Saro_1913</name>
</gene>
<dbReference type="HOGENOM" id="CLU_1288211_0_0_5"/>
<sequence>MQNLPREDIDCLSPPERLALAYATRRGRAAWEAFFLFERRLAETARPGREPLMIQLRLAWWRDRLAEPVERWPVSEPTLARLHAWGEHRSHLSSLVDGWEASVVGEDGGAALSSARVNAFAALAALLGETSLDDVRRAAQDLVSPSEATARSPRLSRAMRPLAVLRALAVRSAQGRPATPLADMAHVIRIGILGR</sequence>
<dbReference type="STRING" id="279238.Saro_1913"/>
<evidence type="ECO:0008006" key="3">
    <source>
        <dbReference type="Google" id="ProtNLM"/>
    </source>
</evidence>
<evidence type="ECO:0000313" key="1">
    <source>
        <dbReference type="EMBL" id="ABD26353.1"/>
    </source>
</evidence>
<accession>Q2G720</accession>
<dbReference type="KEGG" id="nar:Saro_1913"/>
<organism evidence="1 2">
    <name type="scientific">Novosphingobium aromaticivorans (strain ATCC 700278 / DSM 12444 / CCUG 56034 / CIP 105152 / NBRC 16084 / F199)</name>
    <dbReference type="NCBI Taxonomy" id="279238"/>
    <lineage>
        <taxon>Bacteria</taxon>
        <taxon>Pseudomonadati</taxon>
        <taxon>Pseudomonadota</taxon>
        <taxon>Alphaproteobacteria</taxon>
        <taxon>Sphingomonadales</taxon>
        <taxon>Sphingomonadaceae</taxon>
        <taxon>Novosphingobium</taxon>
    </lineage>
</organism>
<reference evidence="2" key="1">
    <citation type="submission" date="2006-01" db="EMBL/GenBank/DDBJ databases">
        <title>Complete sequence of Novosphingobium aromaticivorans DSM 12444.</title>
        <authorList>
            <consortium name="US DOE Joint Genome Institute"/>
            <person name="Copeland A."/>
            <person name="Lucas S."/>
            <person name="Lapidus A."/>
            <person name="Barry K."/>
            <person name="Detter J.C."/>
            <person name="Glavina T."/>
            <person name="Hammon N."/>
            <person name="Israni S."/>
            <person name="Pitluck S."/>
            <person name="Chain P."/>
            <person name="Malfatti S."/>
            <person name="Shin M."/>
            <person name="Vergez L."/>
            <person name="Schmutz J."/>
            <person name="Larimer F."/>
            <person name="Land M."/>
            <person name="Kyrpides N."/>
            <person name="Ivanova N."/>
            <person name="Fredrickson J."/>
            <person name="Balkwill D."/>
            <person name="Romine M.F."/>
            <person name="Richardson P."/>
        </authorList>
    </citation>
    <scope>NUCLEOTIDE SEQUENCE [LARGE SCALE GENOMIC DNA]</scope>
    <source>
        <strain evidence="2">ATCC 700278 / DSM 12444 / CCUG 56034 / CIP 105152 / NBRC 16084 / F199</strain>
    </source>
</reference>